<evidence type="ECO:0000313" key="2">
    <source>
        <dbReference type="EMBL" id="OYR14302.1"/>
    </source>
</evidence>
<keyword evidence="1" id="KW-0812">Transmembrane</keyword>
<dbReference type="EMBL" id="NNRK01000026">
    <property type="protein sequence ID" value="OYR14302.1"/>
    <property type="molecule type" value="Genomic_DNA"/>
</dbReference>
<keyword evidence="3" id="KW-1185">Reference proteome</keyword>
<proteinExistence type="predicted"/>
<accession>A0A256FHG0</accession>
<reference evidence="2 3" key="1">
    <citation type="submission" date="2017-07" db="EMBL/GenBank/DDBJ databases">
        <title>Phylogenetic study on the rhizospheric bacterium Ochrobactrum sp. A44.</title>
        <authorList>
            <person name="Krzyzanowska D.M."/>
            <person name="Ossowicki A."/>
            <person name="Rajewska M."/>
            <person name="Maciag T."/>
            <person name="Kaczynski Z."/>
            <person name="Czerwicka M."/>
            <person name="Jafra S."/>
        </authorList>
    </citation>
    <scope>NUCLEOTIDE SEQUENCE [LARGE SCALE GENOMIC DNA]</scope>
    <source>
        <strain evidence="2 3">PR17</strain>
    </source>
</reference>
<dbReference type="OrthoDB" id="8446158at2"/>
<dbReference type="Proteomes" id="UP000216345">
    <property type="component" value="Unassembled WGS sequence"/>
</dbReference>
<dbReference type="AlphaFoldDB" id="A0A256FHG0"/>
<dbReference type="RefSeq" id="WP_094577098.1">
    <property type="nucleotide sequence ID" value="NZ_JBHEEL010000001.1"/>
</dbReference>
<protein>
    <submittedName>
        <fullName evidence="2">Uncharacterized protein</fullName>
    </submittedName>
</protein>
<sequence length="355" mass="40110">MVTVVRIKTEDDAWRVLSQLLNDKINADEVSLDFGEAAWAKVHLNFKGKIFHQTVTASMMRGMVEYQSAFYRTAALLIKNDARTNRLTDQEKDDFELVFKVEEGSSELNADAANQLIGVLGKCVDKMNGKEVLTAVIVVALLFFGSPLVANYLNNDVEKTRIESALKEETARIEAETKRQETASTERRDTLKVIQDLVNENKRKTDILEKAYRESEAAKRVGELSRDAVDEILRNSSKADEVTIQGVTLKQNLIREITRSQRSSSKDVTIKDQFLVVGVESEDDYSFVVRLERVTTGEVIVATLEDPLLSAKHHKAIQQAEWKRHAVMVHISARKVGDSYKDAKILRAFKPRPRS</sequence>
<evidence type="ECO:0000256" key="1">
    <source>
        <dbReference type="SAM" id="Phobius"/>
    </source>
</evidence>
<keyword evidence="1" id="KW-1133">Transmembrane helix</keyword>
<evidence type="ECO:0000313" key="3">
    <source>
        <dbReference type="Proteomes" id="UP000216345"/>
    </source>
</evidence>
<keyword evidence="1" id="KW-0472">Membrane</keyword>
<feature type="transmembrane region" description="Helical" evidence="1">
    <location>
        <begin position="132"/>
        <end position="153"/>
    </location>
</feature>
<comment type="caution">
    <text evidence="2">The sequence shown here is derived from an EMBL/GenBank/DDBJ whole genome shotgun (WGS) entry which is preliminary data.</text>
</comment>
<gene>
    <name evidence="2" type="ORF">CEV32_0300</name>
</gene>
<name>A0A256FHG0_9HYPH</name>
<organism evidence="2 3">
    <name type="scientific">Brucella rhizosphaerae</name>
    <dbReference type="NCBI Taxonomy" id="571254"/>
    <lineage>
        <taxon>Bacteria</taxon>
        <taxon>Pseudomonadati</taxon>
        <taxon>Pseudomonadota</taxon>
        <taxon>Alphaproteobacteria</taxon>
        <taxon>Hyphomicrobiales</taxon>
        <taxon>Brucellaceae</taxon>
        <taxon>Brucella/Ochrobactrum group</taxon>
        <taxon>Brucella</taxon>
    </lineage>
</organism>